<dbReference type="CDD" id="cd14014">
    <property type="entry name" value="STKc_PknB_like"/>
    <property type="match status" value="1"/>
</dbReference>
<dbReference type="AlphaFoldDB" id="D9X9Z3"/>
<feature type="domain" description="Protein kinase" evidence="1">
    <location>
        <begin position="18"/>
        <end position="302"/>
    </location>
</feature>
<dbReference type="EMBL" id="GG657757">
    <property type="protein sequence ID" value="EFL34373.1"/>
    <property type="molecule type" value="Genomic_DNA"/>
</dbReference>
<keyword evidence="2" id="KW-0723">Serine/threonine-protein kinase</keyword>
<dbReference type="Gene3D" id="3.30.200.20">
    <property type="entry name" value="Phosphorylase Kinase, domain 1"/>
    <property type="match status" value="1"/>
</dbReference>
<keyword evidence="2" id="KW-0808">Transferase</keyword>
<evidence type="ECO:0000259" key="1">
    <source>
        <dbReference type="PROSITE" id="PS50011"/>
    </source>
</evidence>
<gene>
    <name evidence="2" type="ORF">SSQG_04891</name>
</gene>
<organism evidence="2 3">
    <name type="scientific">Streptomyces viridochromogenes (strain DSM 40736 / JCM 4977 / BCRC 1201 / Tue 494)</name>
    <dbReference type="NCBI Taxonomy" id="591159"/>
    <lineage>
        <taxon>Bacteria</taxon>
        <taxon>Bacillati</taxon>
        <taxon>Actinomycetota</taxon>
        <taxon>Actinomycetes</taxon>
        <taxon>Kitasatosporales</taxon>
        <taxon>Streptomycetaceae</taxon>
        <taxon>Streptomyces</taxon>
    </lineage>
</organism>
<dbReference type="eggNOG" id="COG0515">
    <property type="taxonomic scope" value="Bacteria"/>
</dbReference>
<accession>D9X9Z3</accession>
<sequence>MTEPYALPVPKGYRVGVWEVREPLATGAFGSVYAARRIGGSTELPPTAALKFLPTGTATPRRLSHLRDLIEREVELYRRLRHPRLVRMYETLTVDDPDRPELDGATVLVLERAEGSLSALLAATPRPEAGPALLAQICEGLAQLHDAGWVHGDLKPANVLLMADGSVRLADFNMAAELEGTHAYTPAFSTPDYTPPELLWTEIGERGRRIRPSADVWAFGVLAHLVLTDTFPLPGATPTARRDAAAAYARGTDELRLSPELPDEWRQIASACLTRTHEDRITGDALLRRVRAAAAGVAHRPFRLPLARPARHRLRRTLAAVGAACAATALAALAYGISVWADGTHGGSGSGATADVSAADYGASELRTDRGIPPAYRLLIVETAHDCGRREVTPVLIAAMLKVESDFDPDLSDPANDEYGIARWTPRVLRWWMNEDGTPGETVPQPPFPPAESIPAMGRYLCWIAPRLEPEARGDRRVLIAAAYRTSYKTVNKAGGVPPRTRAYADRLARYLKEYTVPGG</sequence>
<dbReference type="InterPro" id="IPR053235">
    <property type="entry name" value="Ser_Thr_kinase"/>
</dbReference>
<evidence type="ECO:0000313" key="2">
    <source>
        <dbReference type="EMBL" id="EFL34373.1"/>
    </source>
</evidence>
<dbReference type="SMART" id="SM00220">
    <property type="entry name" value="S_TKc"/>
    <property type="match status" value="1"/>
</dbReference>
<dbReference type="Gene3D" id="1.10.510.10">
    <property type="entry name" value="Transferase(Phosphotransferase) domain 1"/>
    <property type="match status" value="1"/>
</dbReference>
<name>D9X9Z3_STRVT</name>
<keyword evidence="2" id="KW-0418">Kinase</keyword>
<protein>
    <submittedName>
        <fullName evidence="2">Serine/threonine protein kinase</fullName>
    </submittedName>
</protein>
<reference evidence="3" key="1">
    <citation type="submission" date="2009-02" db="EMBL/GenBank/DDBJ databases">
        <title>Annotation of Streptomyces viridochromogenes strain DSM 40736.</title>
        <authorList>
            <consortium name="The Broad Institute Genome Sequencing Platform"/>
            <consortium name="Broad Institute Microbial Sequencing Center"/>
            <person name="Fischbach M."/>
            <person name="Godfrey P."/>
            <person name="Ward D."/>
            <person name="Young S."/>
            <person name="Zeng Q."/>
            <person name="Koehrsen M."/>
            <person name="Alvarado L."/>
            <person name="Berlin A.M."/>
            <person name="Bochicchio J."/>
            <person name="Borenstein D."/>
            <person name="Chapman S.B."/>
            <person name="Chen Z."/>
            <person name="Engels R."/>
            <person name="Freedman E."/>
            <person name="Gellesch M."/>
            <person name="Goldberg J."/>
            <person name="Griggs A."/>
            <person name="Gujja S."/>
            <person name="Heilman E.R."/>
            <person name="Heiman D.I."/>
            <person name="Hepburn T.A."/>
            <person name="Howarth C."/>
            <person name="Jen D."/>
            <person name="Larson L."/>
            <person name="Lewis B."/>
            <person name="Mehta T."/>
            <person name="Park D."/>
            <person name="Pearson M."/>
            <person name="Richards J."/>
            <person name="Roberts A."/>
            <person name="Saif S."/>
            <person name="Shea T.D."/>
            <person name="Shenoy N."/>
            <person name="Sisk P."/>
            <person name="Stolte C."/>
            <person name="Sykes S.N."/>
            <person name="Thomson T."/>
            <person name="Walk T."/>
            <person name="White J."/>
            <person name="Yandava C."/>
            <person name="Straight P."/>
            <person name="Clardy J."/>
            <person name="Hung D."/>
            <person name="Kolter R."/>
            <person name="Mekalanos J."/>
            <person name="Walker S."/>
            <person name="Walsh C.T."/>
            <person name="Wieland-Brown L.C."/>
            <person name="Haas B."/>
            <person name="Nusbaum C."/>
            <person name="Birren B."/>
        </authorList>
    </citation>
    <scope>NUCLEOTIDE SEQUENCE [LARGE SCALE GENOMIC DNA]</scope>
    <source>
        <strain evidence="3">DSM 40736 / JCM 4977 / BCRC 1201 / Tue 494</strain>
    </source>
</reference>
<dbReference type="STRING" id="591159.SSQG_04891"/>
<dbReference type="InterPro" id="IPR011009">
    <property type="entry name" value="Kinase-like_dom_sf"/>
</dbReference>
<dbReference type="PROSITE" id="PS50011">
    <property type="entry name" value="PROTEIN_KINASE_DOM"/>
    <property type="match status" value="1"/>
</dbReference>
<dbReference type="PANTHER" id="PTHR24361">
    <property type="entry name" value="MITOGEN-ACTIVATED KINASE KINASE KINASE"/>
    <property type="match status" value="1"/>
</dbReference>
<dbReference type="HOGENOM" id="CLU_024190_0_0_11"/>
<keyword evidence="3" id="KW-1185">Reference proteome</keyword>
<dbReference type="InterPro" id="IPR000719">
    <property type="entry name" value="Prot_kinase_dom"/>
</dbReference>
<proteinExistence type="predicted"/>
<dbReference type="SUPFAM" id="SSF56112">
    <property type="entry name" value="Protein kinase-like (PK-like)"/>
    <property type="match status" value="1"/>
</dbReference>
<dbReference type="RefSeq" id="WP_003992466.1">
    <property type="nucleotide sequence ID" value="NZ_GG657757.1"/>
</dbReference>
<dbReference type="SUPFAM" id="SSF53955">
    <property type="entry name" value="Lysozyme-like"/>
    <property type="match status" value="1"/>
</dbReference>
<dbReference type="GO" id="GO:0005737">
    <property type="term" value="C:cytoplasm"/>
    <property type="evidence" value="ECO:0007669"/>
    <property type="project" value="TreeGrafter"/>
</dbReference>
<dbReference type="InterPro" id="IPR023346">
    <property type="entry name" value="Lysozyme-like_dom_sf"/>
</dbReference>
<dbReference type="eggNOG" id="COG0741">
    <property type="taxonomic scope" value="Bacteria"/>
</dbReference>
<dbReference type="GO" id="GO:0004674">
    <property type="term" value="F:protein serine/threonine kinase activity"/>
    <property type="evidence" value="ECO:0007669"/>
    <property type="project" value="UniProtKB-KW"/>
</dbReference>
<dbReference type="Proteomes" id="UP000004184">
    <property type="component" value="Unassembled WGS sequence"/>
</dbReference>
<dbReference type="Gene3D" id="1.10.530.10">
    <property type="match status" value="1"/>
</dbReference>
<evidence type="ECO:0000313" key="3">
    <source>
        <dbReference type="Proteomes" id="UP000004184"/>
    </source>
</evidence>
<dbReference type="CDD" id="cd00254">
    <property type="entry name" value="LT-like"/>
    <property type="match status" value="1"/>
</dbReference>
<dbReference type="Pfam" id="PF00069">
    <property type="entry name" value="Pkinase"/>
    <property type="match status" value="1"/>
</dbReference>
<dbReference type="GO" id="GO:0005524">
    <property type="term" value="F:ATP binding"/>
    <property type="evidence" value="ECO:0007669"/>
    <property type="project" value="InterPro"/>
</dbReference>
<dbReference type="OrthoDB" id="9801841at2"/>